<organism evidence="2 3">
    <name type="scientific">Microbacterium istanbulense</name>
    <dbReference type="NCBI Taxonomy" id="3122049"/>
    <lineage>
        <taxon>Bacteria</taxon>
        <taxon>Bacillati</taxon>
        <taxon>Actinomycetota</taxon>
        <taxon>Actinomycetes</taxon>
        <taxon>Micrococcales</taxon>
        <taxon>Microbacteriaceae</taxon>
        <taxon>Microbacterium</taxon>
    </lineage>
</organism>
<evidence type="ECO:0000256" key="1">
    <source>
        <dbReference type="SAM" id="Phobius"/>
    </source>
</evidence>
<feature type="transmembrane region" description="Helical" evidence="1">
    <location>
        <begin position="52"/>
        <end position="75"/>
    </location>
</feature>
<keyword evidence="1" id="KW-0472">Membrane</keyword>
<sequence>MNKQEARVAKAQEQYEAALAQAQAVPSGYTRRQVKKADRARKLAALPMWKRVVPSVVLVGVFLVVVVSCGANAAADRREVERCIAVHEQALADAGSDRALTPEEVAACNDPDKRAFILGDR</sequence>
<gene>
    <name evidence="2" type="ORF">WDU93_10850</name>
</gene>
<proteinExistence type="predicted"/>
<keyword evidence="1" id="KW-1133">Transmembrane helix</keyword>
<dbReference type="EMBL" id="JBBDGN010000010">
    <property type="protein sequence ID" value="MEJ1092191.1"/>
    <property type="molecule type" value="Genomic_DNA"/>
</dbReference>
<comment type="caution">
    <text evidence="2">The sequence shown here is derived from an EMBL/GenBank/DDBJ whole genome shotgun (WGS) entry which is preliminary data.</text>
</comment>
<name>A0ABU8LMP2_9MICO</name>
<evidence type="ECO:0000313" key="3">
    <source>
        <dbReference type="Proteomes" id="UP001366085"/>
    </source>
</evidence>
<protein>
    <submittedName>
        <fullName evidence="2">Uncharacterized protein</fullName>
    </submittedName>
</protein>
<dbReference type="Proteomes" id="UP001366085">
    <property type="component" value="Unassembled WGS sequence"/>
</dbReference>
<keyword evidence="1" id="KW-0812">Transmembrane</keyword>
<evidence type="ECO:0000313" key="2">
    <source>
        <dbReference type="EMBL" id="MEJ1092191.1"/>
    </source>
</evidence>
<accession>A0ABU8LMP2</accession>
<keyword evidence="3" id="KW-1185">Reference proteome</keyword>
<reference evidence="2 3" key="1">
    <citation type="submission" date="2024-02" db="EMBL/GenBank/DDBJ databases">
        <authorList>
            <person name="Saticioglu I.B."/>
        </authorList>
    </citation>
    <scope>NUCLEOTIDE SEQUENCE [LARGE SCALE GENOMIC DNA]</scope>
    <source>
        <strain evidence="2 3">Mu-43</strain>
    </source>
</reference>
<dbReference type="RefSeq" id="WP_337320499.1">
    <property type="nucleotide sequence ID" value="NZ_JBBDGN010000010.1"/>
</dbReference>